<dbReference type="NCBIfam" id="TIGR02436">
    <property type="entry name" value="four helix bundle protein"/>
    <property type="match status" value="1"/>
</dbReference>
<dbReference type="SUPFAM" id="SSF158446">
    <property type="entry name" value="IVS-encoded protein-like"/>
    <property type="match status" value="1"/>
</dbReference>
<dbReference type="InterPro" id="IPR036583">
    <property type="entry name" value="23S_rRNA_IVS_sf"/>
</dbReference>
<dbReference type="CDD" id="cd16377">
    <property type="entry name" value="23S_rRNA_IVP_like"/>
    <property type="match status" value="1"/>
</dbReference>
<accession>A0A4Y7R8J9</accession>
<sequence>MGYKALEVYQRAYKMSLEIHRVTQTFPNFERHELGSQIRRAAVSVALNIAEGYGRRDAKAEFQHFLRTALGSCNETLVLIEMSKDLGYLTQEQYSGNSQEYTIIGKQIYRLREAWANHQRPITND</sequence>
<dbReference type="Pfam" id="PF05635">
    <property type="entry name" value="23S_rRNA_IVP"/>
    <property type="match status" value="1"/>
</dbReference>
<evidence type="ECO:0000313" key="2">
    <source>
        <dbReference type="Proteomes" id="UP000297597"/>
    </source>
</evidence>
<comment type="caution">
    <text evidence="1">The sequence shown here is derived from an EMBL/GenBank/DDBJ whole genome shotgun (WGS) entry which is preliminary data.</text>
</comment>
<dbReference type="PANTHER" id="PTHR38471">
    <property type="entry name" value="FOUR HELIX BUNDLE PROTEIN"/>
    <property type="match status" value="1"/>
</dbReference>
<dbReference type="EMBL" id="QFFZ01000160">
    <property type="protein sequence ID" value="TEB05107.1"/>
    <property type="molecule type" value="Genomic_DNA"/>
</dbReference>
<proteinExistence type="predicted"/>
<dbReference type="InterPro" id="IPR012657">
    <property type="entry name" value="23S_rRNA-intervening_sequence"/>
</dbReference>
<dbReference type="Gene3D" id="1.20.1440.60">
    <property type="entry name" value="23S rRNA-intervening sequence"/>
    <property type="match status" value="1"/>
</dbReference>
<keyword evidence="2" id="KW-1185">Reference proteome</keyword>
<dbReference type="AlphaFoldDB" id="A0A4Y7R8J9"/>
<evidence type="ECO:0000313" key="1">
    <source>
        <dbReference type="EMBL" id="TEB05107.1"/>
    </source>
</evidence>
<organism evidence="1 2">
    <name type="scientific">Pelotomaculum propionicicum</name>
    <dbReference type="NCBI Taxonomy" id="258475"/>
    <lineage>
        <taxon>Bacteria</taxon>
        <taxon>Bacillati</taxon>
        <taxon>Bacillota</taxon>
        <taxon>Clostridia</taxon>
        <taxon>Eubacteriales</taxon>
        <taxon>Desulfotomaculaceae</taxon>
        <taxon>Pelotomaculum</taxon>
    </lineage>
</organism>
<evidence type="ECO:0008006" key="3">
    <source>
        <dbReference type="Google" id="ProtNLM"/>
    </source>
</evidence>
<name>A0A4Y7R8J9_9FIRM</name>
<dbReference type="PANTHER" id="PTHR38471:SF2">
    <property type="entry name" value="FOUR HELIX BUNDLE PROTEIN"/>
    <property type="match status" value="1"/>
</dbReference>
<dbReference type="Proteomes" id="UP000297597">
    <property type="component" value="Unassembled WGS sequence"/>
</dbReference>
<protein>
    <recommendedName>
        <fullName evidence="3">Four helix bundle protein</fullName>
    </recommendedName>
</protein>
<reference evidence="1 2" key="1">
    <citation type="journal article" date="2018" name="Environ. Microbiol.">
        <title>Novel energy conservation strategies and behaviour of Pelotomaculum schinkii driving syntrophic propionate catabolism.</title>
        <authorList>
            <person name="Hidalgo-Ahumada C.A.P."/>
            <person name="Nobu M.K."/>
            <person name="Narihiro T."/>
            <person name="Tamaki H."/>
            <person name="Liu W.T."/>
            <person name="Kamagata Y."/>
            <person name="Stams A.J.M."/>
            <person name="Imachi H."/>
            <person name="Sousa D.Z."/>
        </authorList>
    </citation>
    <scope>NUCLEOTIDE SEQUENCE [LARGE SCALE GENOMIC DNA]</scope>
    <source>
        <strain evidence="1 2">MGP</strain>
    </source>
</reference>
<gene>
    <name evidence="1" type="ORF">Pmgp_03837</name>
</gene>